<protein>
    <recommendedName>
        <fullName evidence="2">UPF0291 protein AWH48_02570</fullName>
    </recommendedName>
</protein>
<name>A0A177KX57_9BACI</name>
<dbReference type="PANTHER" id="PTHR37300:SF1">
    <property type="entry name" value="UPF0291 PROTEIN YNZC"/>
    <property type="match status" value="1"/>
</dbReference>
<dbReference type="HAMAP" id="MF_01103">
    <property type="entry name" value="UPF0291"/>
    <property type="match status" value="1"/>
</dbReference>
<dbReference type="Proteomes" id="UP000077271">
    <property type="component" value="Unassembled WGS sequence"/>
</dbReference>
<comment type="similarity">
    <text evidence="2">Belongs to the UPF0291 family.</text>
</comment>
<evidence type="ECO:0000313" key="5">
    <source>
        <dbReference type="Proteomes" id="UP000077271"/>
    </source>
</evidence>
<keyword evidence="1 2" id="KW-0963">Cytoplasm</keyword>
<comment type="subcellular location">
    <subcellularLocation>
        <location evidence="2">Cytoplasm</location>
    </subcellularLocation>
</comment>
<dbReference type="SUPFAM" id="SSF158221">
    <property type="entry name" value="YnzC-like"/>
    <property type="match status" value="1"/>
</dbReference>
<dbReference type="Pfam" id="PF05979">
    <property type="entry name" value="DUF896"/>
    <property type="match status" value="1"/>
</dbReference>
<dbReference type="Gene3D" id="1.10.287.540">
    <property type="entry name" value="Helix hairpin bin"/>
    <property type="match status" value="1"/>
</dbReference>
<dbReference type="OrthoDB" id="390105at2"/>
<accession>A0A177KX57</accession>
<dbReference type="PANTHER" id="PTHR37300">
    <property type="entry name" value="UPF0291 PROTEIN CBO2609/CLC_2481"/>
    <property type="match status" value="1"/>
</dbReference>
<dbReference type="EMBL" id="LQWZ01000012">
    <property type="protein sequence ID" value="OAH57910.1"/>
    <property type="molecule type" value="Genomic_DNA"/>
</dbReference>
<reference evidence="4 5" key="1">
    <citation type="submission" date="2016-01" db="EMBL/GenBank/DDBJ databases">
        <title>Investigation of taxonomic status of Bacillus aminovorans.</title>
        <authorList>
            <person name="Verma A."/>
            <person name="Pal Y."/>
            <person name="Krishnamurthi S."/>
        </authorList>
    </citation>
    <scope>NUCLEOTIDE SEQUENCE [LARGE SCALE GENOMIC DNA]</scope>
    <source>
        <strain evidence="4 5">DSM 4337</strain>
    </source>
</reference>
<evidence type="ECO:0000256" key="1">
    <source>
        <dbReference type="ARBA" id="ARBA00022490"/>
    </source>
</evidence>
<comment type="caution">
    <text evidence="4">The sequence shown here is derived from an EMBL/GenBank/DDBJ whole genome shotgun (WGS) entry which is preliminary data.</text>
</comment>
<dbReference type="GO" id="GO:0005737">
    <property type="term" value="C:cytoplasm"/>
    <property type="evidence" value="ECO:0007669"/>
    <property type="project" value="UniProtKB-SubCell"/>
</dbReference>
<proteinExistence type="inferred from homology"/>
<dbReference type="AlphaFoldDB" id="A0A177KX57"/>
<evidence type="ECO:0000256" key="3">
    <source>
        <dbReference type="SAM" id="MobiDB-lite"/>
    </source>
</evidence>
<gene>
    <name evidence="4" type="ORF">AWH48_02570</name>
</gene>
<sequence length="77" mass="8912">MLSSEKIARINELAKKAKETSLTDAELKEQSALRKEYLTTFRSSMRQTVESVRIFDPTGDEVTPKKVRDIQKRKKLN</sequence>
<feature type="region of interest" description="Disordered" evidence="3">
    <location>
        <begin position="58"/>
        <end position="77"/>
    </location>
</feature>
<evidence type="ECO:0000256" key="2">
    <source>
        <dbReference type="HAMAP-Rule" id="MF_01103"/>
    </source>
</evidence>
<dbReference type="RefSeq" id="WP_018392794.1">
    <property type="nucleotide sequence ID" value="NZ_LQWZ01000012.1"/>
</dbReference>
<dbReference type="InterPro" id="IPR009242">
    <property type="entry name" value="DUF896"/>
</dbReference>
<evidence type="ECO:0000313" key="4">
    <source>
        <dbReference type="EMBL" id="OAH57910.1"/>
    </source>
</evidence>
<organism evidence="4 5">
    <name type="scientific">Domibacillus aminovorans</name>
    <dbReference type="NCBI Taxonomy" id="29332"/>
    <lineage>
        <taxon>Bacteria</taxon>
        <taxon>Bacillati</taxon>
        <taxon>Bacillota</taxon>
        <taxon>Bacilli</taxon>
        <taxon>Bacillales</taxon>
        <taxon>Bacillaceae</taxon>
        <taxon>Domibacillus</taxon>
    </lineage>
</organism>